<sequence>MASAQQEPIPSVAELEGLTTTTPPHRNIFQRLRSMFGEEFAEFWGTFMIVFFGAAAECQAGLYRGAGDWLTRILGWAVGVSLGIYLAAPISGGHVNPTVTISMSVLRGFPASKAARYVLAQILGAFLATLVVYLNYRGAITAFEGSGARTVIGPHSTAGRFFTIPHPKVGLFTAYVNEFVATAALVALFLAFTDERNVATSIPFAFFILILGIGASYGIQTGFAINPALTLLGYGKAVWTHDKGYWLWVPWLSVVPGGIVGGLLYDLWVYNGQASIFSHGSSRAIAL</sequence>
<proteinExistence type="predicted"/>
<evidence type="ECO:0000313" key="1">
    <source>
        <dbReference type="EMBL" id="PWN52400.1"/>
    </source>
</evidence>
<gene>
    <name evidence="1" type="ORF">IE53DRAFT_378173</name>
</gene>
<protein>
    <submittedName>
        <fullName evidence="1">Aquaporin-like protein</fullName>
    </submittedName>
</protein>
<accession>A0ACD0P2S3</accession>
<name>A0ACD0P2S3_9BASI</name>
<reference evidence="1 2" key="1">
    <citation type="journal article" date="2018" name="Mol. Biol. Evol.">
        <title>Broad Genomic Sampling Reveals a Smut Pathogenic Ancestry of the Fungal Clade Ustilaginomycotina.</title>
        <authorList>
            <person name="Kijpornyongpan T."/>
            <person name="Mondo S.J."/>
            <person name="Barry K."/>
            <person name="Sandor L."/>
            <person name="Lee J."/>
            <person name="Lipzen A."/>
            <person name="Pangilinan J."/>
            <person name="LaButti K."/>
            <person name="Hainaut M."/>
            <person name="Henrissat B."/>
            <person name="Grigoriev I.V."/>
            <person name="Spatafora J.W."/>
            <person name="Aime M.C."/>
        </authorList>
    </citation>
    <scope>NUCLEOTIDE SEQUENCE [LARGE SCALE GENOMIC DNA]</scope>
    <source>
        <strain evidence="1 2">SA 807</strain>
    </source>
</reference>
<organism evidence="1 2">
    <name type="scientific">Violaceomyces palustris</name>
    <dbReference type="NCBI Taxonomy" id="1673888"/>
    <lineage>
        <taxon>Eukaryota</taxon>
        <taxon>Fungi</taxon>
        <taxon>Dikarya</taxon>
        <taxon>Basidiomycota</taxon>
        <taxon>Ustilaginomycotina</taxon>
        <taxon>Ustilaginomycetes</taxon>
        <taxon>Violaceomycetales</taxon>
        <taxon>Violaceomycetaceae</taxon>
        <taxon>Violaceomyces</taxon>
    </lineage>
</organism>
<dbReference type="EMBL" id="KZ819779">
    <property type="protein sequence ID" value="PWN52400.1"/>
    <property type="molecule type" value="Genomic_DNA"/>
</dbReference>
<keyword evidence="2" id="KW-1185">Reference proteome</keyword>
<dbReference type="Proteomes" id="UP000245626">
    <property type="component" value="Unassembled WGS sequence"/>
</dbReference>
<evidence type="ECO:0000313" key="2">
    <source>
        <dbReference type="Proteomes" id="UP000245626"/>
    </source>
</evidence>